<dbReference type="GO" id="GO:0048367">
    <property type="term" value="P:shoot system development"/>
    <property type="evidence" value="ECO:0007669"/>
    <property type="project" value="InterPro"/>
</dbReference>
<feature type="region of interest" description="Disordered" evidence="1">
    <location>
        <begin position="1"/>
        <end position="44"/>
    </location>
</feature>
<protein>
    <submittedName>
        <fullName evidence="2 4">Uncharacterized protein</fullName>
    </submittedName>
</protein>
<accession>B6U6K4</accession>
<name>B6U6K4_MAIZE</name>
<feature type="compositionally biased region" description="Polar residues" evidence="1">
    <location>
        <begin position="1"/>
        <end position="14"/>
    </location>
</feature>
<dbReference type="Gramene" id="Zm00001eb039930_T001">
    <property type="protein sequence ID" value="Zm00001eb039930_P001"/>
    <property type="gene ID" value="Zm00001eb039930"/>
</dbReference>
<feature type="compositionally biased region" description="Low complexity" evidence="1">
    <location>
        <begin position="33"/>
        <end position="42"/>
    </location>
</feature>
<dbReference type="OMA" id="ATHFECI"/>
<dbReference type="Pfam" id="PF03087">
    <property type="entry name" value="BPS1"/>
    <property type="match status" value="1"/>
</dbReference>
<sequence length="277" mass="30003">MAFHQRSVSLPSKSLTKEAEVEAELQSLEDAASPPSSSSSSSTVAAVRDGLTRLGDVYGHIEEIVHLPSNQACTVQQQRKELDAEMERSLDLIDLCNATQESLAELKAAVQDLLAGLRRRDDASVQAKVQSYVRLAKNARKQLRKAGRRAAAASGREERECSLVIRLLLRARLVAASLLGSALQCLAGVAKQVVTLTPRRSLVSKALQRRSKAVVCEEGQPARCWRWSASSLESLSVERSFCSGGWSRPESPSSTSLARRSSSSSCVARVLRLASAF</sequence>
<reference evidence="3 5" key="2">
    <citation type="submission" date="2015-12" db="EMBL/GenBank/DDBJ databases">
        <title>Update maize B73 reference genome by single molecule sequencing technologies.</title>
        <authorList>
            <consortium name="Maize Genome Sequencing Project"/>
            <person name="Ware D."/>
        </authorList>
    </citation>
    <scope>NUCLEOTIDE SEQUENCE [LARGE SCALE GENOMIC DNA]</scope>
    <source>
        <strain evidence="5">cv. B73</strain>
        <tissue evidence="3">Seedling</tissue>
    </source>
</reference>
<gene>
    <name evidence="3" type="ORF">ZEAMMB73_Zm00001d032003</name>
</gene>
<dbReference type="EMBL" id="CM007647">
    <property type="protein sequence ID" value="ONM04194.1"/>
    <property type="molecule type" value="Genomic_DNA"/>
</dbReference>
<dbReference type="EMBL" id="EU972869">
    <property type="protein sequence ID" value="ACG44987.1"/>
    <property type="molecule type" value="mRNA"/>
</dbReference>
<dbReference type="PANTHER" id="PTHR33070">
    <property type="entry name" value="OS06G0725500 PROTEIN"/>
    <property type="match status" value="1"/>
</dbReference>
<evidence type="ECO:0000313" key="2">
    <source>
        <dbReference type="EMBL" id="ACG44987.1"/>
    </source>
</evidence>
<dbReference type="EnsemblPlants" id="Zm00001eb039930_T001">
    <property type="protein sequence ID" value="Zm00001eb039930_P001"/>
    <property type="gene ID" value="Zm00001eb039930"/>
</dbReference>
<dbReference type="GO" id="GO:0048364">
    <property type="term" value="P:root development"/>
    <property type="evidence" value="ECO:0007669"/>
    <property type="project" value="InterPro"/>
</dbReference>
<dbReference type="InterPro" id="IPR004320">
    <property type="entry name" value="BPS1_pln"/>
</dbReference>
<evidence type="ECO:0000313" key="5">
    <source>
        <dbReference type="Proteomes" id="UP000007305"/>
    </source>
</evidence>
<reference evidence="2" key="1">
    <citation type="journal article" date="2009" name="Plant Mol. Biol.">
        <title>Insights into corn genes derived from large-scale cDNA sequencing.</title>
        <authorList>
            <person name="Alexandrov N.N."/>
            <person name="Brover V.V."/>
            <person name="Freidin S."/>
            <person name="Troukhan M.E."/>
            <person name="Tatarinova T.V."/>
            <person name="Zhang H."/>
            <person name="Swaller T.J."/>
            <person name="Lu Y.P."/>
            <person name="Bouck J."/>
            <person name="Flavell R.B."/>
            <person name="Feldmann K.A."/>
        </authorList>
    </citation>
    <scope>NUCLEOTIDE SEQUENCE</scope>
</reference>
<evidence type="ECO:0000256" key="1">
    <source>
        <dbReference type="SAM" id="MobiDB-lite"/>
    </source>
</evidence>
<keyword evidence="5" id="KW-1185">Reference proteome</keyword>
<dbReference type="eggNOG" id="ENOG502R5I7">
    <property type="taxonomic scope" value="Eukaryota"/>
</dbReference>
<evidence type="ECO:0000313" key="4">
    <source>
        <dbReference type="EnsemblPlants" id="Zm00001eb039930_P001"/>
    </source>
</evidence>
<dbReference type="PaxDb" id="4577-GRMZM2G158890_P01"/>
<organism evidence="2">
    <name type="scientific">Zea mays</name>
    <name type="common">Maize</name>
    <dbReference type="NCBI Taxonomy" id="4577"/>
    <lineage>
        <taxon>Eukaryota</taxon>
        <taxon>Viridiplantae</taxon>
        <taxon>Streptophyta</taxon>
        <taxon>Embryophyta</taxon>
        <taxon>Tracheophyta</taxon>
        <taxon>Spermatophyta</taxon>
        <taxon>Magnoliopsida</taxon>
        <taxon>Liliopsida</taxon>
        <taxon>Poales</taxon>
        <taxon>Poaceae</taxon>
        <taxon>PACMAD clade</taxon>
        <taxon>Panicoideae</taxon>
        <taxon>Andropogonodae</taxon>
        <taxon>Andropogoneae</taxon>
        <taxon>Tripsacinae</taxon>
        <taxon>Zea</taxon>
    </lineage>
</organism>
<dbReference type="HOGENOM" id="CLU_017798_6_0_1"/>
<dbReference type="SMR" id="B6U6K4"/>
<reference evidence="4" key="4">
    <citation type="submission" date="2021-05" db="UniProtKB">
        <authorList>
            <consortium name="EnsemblPlants"/>
        </authorList>
    </citation>
    <scope>IDENTIFICATION</scope>
    <source>
        <strain evidence="4">cv. B73</strain>
    </source>
</reference>
<dbReference type="PANTHER" id="PTHR33070:SF91">
    <property type="entry name" value="OS08G0551500 PROTEIN"/>
    <property type="match status" value="1"/>
</dbReference>
<dbReference type="AlphaFoldDB" id="B6U6K4"/>
<reference evidence="4" key="3">
    <citation type="submission" date="2019-07" db="EMBL/GenBank/DDBJ databases">
        <authorList>
            <person name="Seetharam A."/>
            <person name="Woodhouse M."/>
            <person name="Cannon E."/>
        </authorList>
    </citation>
    <scope>NUCLEOTIDE SEQUENCE [LARGE SCALE GENOMIC DNA]</scope>
    <source>
        <strain evidence="4">cv. B73</strain>
    </source>
</reference>
<evidence type="ECO:0000313" key="3">
    <source>
        <dbReference type="EMBL" id="ONM04194.1"/>
    </source>
</evidence>
<dbReference type="Proteomes" id="UP000007305">
    <property type="component" value="Chromosome 1"/>
</dbReference>
<proteinExistence type="evidence at transcript level"/>